<dbReference type="InterPro" id="IPR033132">
    <property type="entry name" value="GH_1_N_CS"/>
</dbReference>
<sequence length="476" mass="54341">MSENTFPDDFLWGGAIAANQAEGAYLSGGKGLTTVDLIPYGEKRLATKLGLFETVNLEPKEYYPSHQGIDFYNRYQDDIALLAEMGFKVFRTSISWSRIYPKGDELVANEAGIEFYRNLFLECKKYNIEPLVTLCHFDVPMHLVNEYGSWRSREMIAFFERYATTCFNEFDGLVKYWLTFNEINILLHSPFSGAGLLFKNGENKEQIKYQAAHYELVASASVTRIAHEINPDNQVGCMLAGGDFYPYSCKPEDVLTALQKDRENLFFIDVQSRGYYPSYAKKVFAEKQVVLDITEQDRQILTNTVDFISFSYYASRCASADMNSHNTSEANIVKSIKNPHLPSSDWGWVIDPVGLRITMNTLYDRYQKPLFLVENGLGAKDSLDENGEIQDDYRINYLKQHIKAMKDAISDGIPLMGYTPWGCIDLVAASTGEMSKRYGFIYVDRDDMGNGSLKRIRKKSFHWYKRVIATNGECLD</sequence>
<evidence type="ECO:0000256" key="3">
    <source>
        <dbReference type="ARBA" id="ARBA00023295"/>
    </source>
</evidence>
<dbReference type="InterPro" id="IPR017853">
    <property type="entry name" value="GH"/>
</dbReference>
<evidence type="ECO:0000256" key="2">
    <source>
        <dbReference type="ARBA" id="ARBA00022801"/>
    </source>
</evidence>
<evidence type="ECO:0000256" key="1">
    <source>
        <dbReference type="ARBA" id="ARBA00010838"/>
    </source>
</evidence>
<feature type="active site" description="Nucleophile" evidence="4">
    <location>
        <position position="374"/>
    </location>
</feature>
<comment type="similarity">
    <text evidence="1 5">Belongs to the glycosyl hydrolase 1 family.</text>
</comment>
<accession>A0ABQ6E2U0</accession>
<keyword evidence="2 6" id="KW-0378">Hydrolase</keyword>
<dbReference type="PANTHER" id="PTHR10353:SF122">
    <property type="entry name" value="6-PHOSPHO-BETA-GLUCOSIDASE ASCB-RELATED"/>
    <property type="match status" value="1"/>
</dbReference>
<evidence type="ECO:0000313" key="8">
    <source>
        <dbReference type="Proteomes" id="UP001157353"/>
    </source>
</evidence>
<organism evidence="7 8">
    <name type="scientific">Psychromonas marina</name>
    <dbReference type="NCBI Taxonomy" id="88364"/>
    <lineage>
        <taxon>Bacteria</taxon>
        <taxon>Pseudomonadati</taxon>
        <taxon>Pseudomonadota</taxon>
        <taxon>Gammaproteobacteria</taxon>
        <taxon>Alteromonadales</taxon>
        <taxon>Psychromonadaceae</taxon>
        <taxon>Psychromonas</taxon>
    </lineage>
</organism>
<keyword evidence="3 6" id="KW-0326">Glycosidase</keyword>
<protein>
    <submittedName>
        <fullName evidence="7">6-phospho-beta-glucosidase</fullName>
    </submittedName>
</protein>
<dbReference type="Proteomes" id="UP001157353">
    <property type="component" value="Unassembled WGS sequence"/>
</dbReference>
<proteinExistence type="inferred from homology"/>
<dbReference type="SUPFAM" id="SSF51445">
    <property type="entry name" value="(Trans)glycosidases"/>
    <property type="match status" value="1"/>
</dbReference>
<reference evidence="8" key="1">
    <citation type="journal article" date="2019" name="Int. J. Syst. Evol. Microbiol.">
        <title>The Global Catalogue of Microorganisms (GCM) 10K type strain sequencing project: providing services to taxonomists for standard genome sequencing and annotation.</title>
        <authorList>
            <consortium name="The Broad Institute Genomics Platform"/>
            <consortium name="The Broad Institute Genome Sequencing Center for Infectious Disease"/>
            <person name="Wu L."/>
            <person name="Ma J."/>
        </authorList>
    </citation>
    <scope>NUCLEOTIDE SEQUENCE [LARGE SCALE GENOMIC DNA]</scope>
    <source>
        <strain evidence="8">NBRC 103166</strain>
    </source>
</reference>
<dbReference type="PRINTS" id="PR00131">
    <property type="entry name" value="GLHYDRLASE1"/>
</dbReference>
<dbReference type="NCBIfam" id="NF007356">
    <property type="entry name" value="PRK09852.1"/>
    <property type="match status" value="1"/>
</dbReference>
<name>A0ABQ6E2U0_9GAMM</name>
<dbReference type="RefSeq" id="WP_284204840.1">
    <property type="nucleotide sequence ID" value="NZ_BSPQ01000015.1"/>
</dbReference>
<comment type="caution">
    <text evidence="7">The sequence shown here is derived from an EMBL/GenBank/DDBJ whole genome shotgun (WGS) entry which is preliminary data.</text>
</comment>
<dbReference type="PANTHER" id="PTHR10353">
    <property type="entry name" value="GLYCOSYL HYDROLASE"/>
    <property type="match status" value="1"/>
</dbReference>
<keyword evidence="8" id="KW-1185">Reference proteome</keyword>
<evidence type="ECO:0000256" key="4">
    <source>
        <dbReference type="PROSITE-ProRule" id="PRU10055"/>
    </source>
</evidence>
<dbReference type="EMBL" id="BSPQ01000015">
    <property type="protein sequence ID" value="GLS91724.1"/>
    <property type="molecule type" value="Genomic_DNA"/>
</dbReference>
<dbReference type="Pfam" id="PF00232">
    <property type="entry name" value="Glyco_hydro_1"/>
    <property type="match status" value="1"/>
</dbReference>
<dbReference type="NCBIfam" id="NF007158">
    <property type="entry name" value="PRK09593.1"/>
    <property type="match status" value="1"/>
</dbReference>
<evidence type="ECO:0000256" key="6">
    <source>
        <dbReference type="RuleBase" id="RU004468"/>
    </source>
</evidence>
<dbReference type="InterPro" id="IPR018120">
    <property type="entry name" value="Glyco_hydro_1_AS"/>
</dbReference>
<evidence type="ECO:0000256" key="5">
    <source>
        <dbReference type="RuleBase" id="RU003690"/>
    </source>
</evidence>
<gene>
    <name evidence="7" type="ORF">GCM10007916_27940</name>
</gene>
<dbReference type="PROSITE" id="PS00572">
    <property type="entry name" value="GLYCOSYL_HYDROL_F1_1"/>
    <property type="match status" value="1"/>
</dbReference>
<evidence type="ECO:0000313" key="7">
    <source>
        <dbReference type="EMBL" id="GLS91724.1"/>
    </source>
</evidence>
<dbReference type="Gene3D" id="3.20.20.80">
    <property type="entry name" value="Glycosidases"/>
    <property type="match status" value="1"/>
</dbReference>
<dbReference type="PROSITE" id="PS00653">
    <property type="entry name" value="GLYCOSYL_HYDROL_F1_2"/>
    <property type="match status" value="1"/>
</dbReference>
<dbReference type="InterPro" id="IPR001360">
    <property type="entry name" value="Glyco_hydro_1"/>
</dbReference>